<comment type="subcellular location">
    <subcellularLocation>
        <location evidence="9">Cytoplasm</location>
        <location evidence="9">Cytosol</location>
    </subcellularLocation>
</comment>
<dbReference type="GO" id="GO:0000828">
    <property type="term" value="F:inositol hexakisphosphate kinase activity"/>
    <property type="evidence" value="ECO:0007669"/>
    <property type="project" value="TreeGrafter"/>
</dbReference>
<feature type="compositionally biased region" description="Polar residues" evidence="10">
    <location>
        <begin position="748"/>
        <end position="760"/>
    </location>
</feature>
<dbReference type="GO" id="GO:0033857">
    <property type="term" value="F:5-diphosphoinositol pentakisphosphate 1-kinase activity"/>
    <property type="evidence" value="ECO:0007669"/>
    <property type="project" value="TreeGrafter"/>
</dbReference>
<dbReference type="EMBL" id="JANEYF010005321">
    <property type="protein sequence ID" value="KAJ8928608.1"/>
    <property type="molecule type" value="Genomic_DNA"/>
</dbReference>
<feature type="compositionally biased region" description="Polar residues" evidence="10">
    <location>
        <begin position="606"/>
        <end position="621"/>
    </location>
</feature>
<evidence type="ECO:0000256" key="1">
    <source>
        <dbReference type="ARBA" id="ARBA00005609"/>
    </source>
</evidence>
<keyword evidence="5 9" id="KW-0418">Kinase</keyword>
<sequence length="760" mass="85894">IGSRSSVYSPESRVRKTGSFIYEDFMPTDGTDVKVYGGPRLCPCWARKSPALDGKVERDRDGKEIRYPAVCGFDLLRANGKSFVCDVNGFSFVKNSNKYYDDCAKILGNMILRELAPTLHIPWFFEIFEKYDGYKHGHVKLKRPKQLQEILDIARSLLAEIQQHEAEPEIEEKQGKLEQLKAVLEMCVPNYELKIFLDKPAEPSLVLILKWGGELTPAGRIQAEELGRIFRCMYPGGQGRHLAGEYAGAQGLGLLRLHSTFRHDLKIYASDEGRVQMTAAAFAKGLLALEGELTPILVQMVKSANTNGLLDNDYRDFTPEDREKINPCDSSSIADALDYVKNPVKCCKHVHELIKNLMEIVQVKKEDLKTKDAILYHGETWELMGRRWGKIEKDFYTKNKTFDISKIPDIYDCIKYDLQHNQHTLQFEQAEELYTYAKYLADIVIPQEYGLTAQEKLTIGQGICTPLLKKIKADLQRNIEESGEETVNRLNPRYSHGVSSPGRHVRTRLYFTSESHIHSLITVLRHGGLLDVKKDEQWRRAMEYVSMVSELNYMSQIVIMLYEDPTKDPCSEERFHIELHFSPGVNCCVQKNLPPGPGFRPHSRNESAGSKNPSLNTSPTATPEDAKSQCSPRIDEEGEIAIEEEKFVLDPPSVLESPPSNNGFTPPDSPESAYRHYLKTSDPIPIGSSHTVCGHEAMHLAKRLNEELANQAAQQSGGFGLNRSTSPEPEPRSRSYDHKSPQKGKGKSSYSYGNFWISSI</sequence>
<evidence type="ECO:0000256" key="7">
    <source>
        <dbReference type="ARBA" id="ARBA00033696"/>
    </source>
</evidence>
<evidence type="ECO:0000313" key="12">
    <source>
        <dbReference type="Proteomes" id="UP001162156"/>
    </source>
</evidence>
<evidence type="ECO:0000313" key="11">
    <source>
        <dbReference type="EMBL" id="KAJ8928608.1"/>
    </source>
</evidence>
<comment type="similarity">
    <text evidence="1 9">Belongs to the histidine acid phosphatase family. VIP1 subfamily.</text>
</comment>
<dbReference type="CDD" id="cd07061">
    <property type="entry name" value="HP_HAP_like"/>
    <property type="match status" value="1"/>
</dbReference>
<dbReference type="GO" id="GO:0006020">
    <property type="term" value="P:inositol metabolic process"/>
    <property type="evidence" value="ECO:0007669"/>
    <property type="project" value="TreeGrafter"/>
</dbReference>
<dbReference type="Gene3D" id="3.30.470.20">
    <property type="entry name" value="ATP-grasp fold, B domain"/>
    <property type="match status" value="1"/>
</dbReference>
<evidence type="ECO:0000256" key="4">
    <source>
        <dbReference type="ARBA" id="ARBA00022741"/>
    </source>
</evidence>
<dbReference type="GO" id="GO:0016791">
    <property type="term" value="F:phosphatase activity"/>
    <property type="evidence" value="ECO:0007669"/>
    <property type="project" value="UniProtKB-ARBA"/>
</dbReference>
<comment type="catalytic activity">
    <reaction evidence="8">
        <text>1D-myo-inositol hexakisphosphate + ATP = 1-diphospho-1D-myo-inositol 2,3,4,5,6-pentakisphosphate + ADP</text>
        <dbReference type="Rhea" id="RHEA:37459"/>
        <dbReference type="ChEBI" id="CHEBI:30616"/>
        <dbReference type="ChEBI" id="CHEBI:58130"/>
        <dbReference type="ChEBI" id="CHEBI:74946"/>
        <dbReference type="ChEBI" id="CHEBI:456216"/>
        <dbReference type="EC" id="2.7.4.24"/>
    </reaction>
    <physiologicalReaction direction="left-to-right" evidence="8">
        <dbReference type="Rhea" id="RHEA:37460"/>
    </physiologicalReaction>
</comment>
<accession>A0AAV8WQJ9</accession>
<dbReference type="Pfam" id="PF00328">
    <property type="entry name" value="His_Phos_2"/>
    <property type="match status" value="1"/>
</dbReference>
<organism evidence="11 12">
    <name type="scientific">Rhamnusium bicolor</name>
    <dbReference type="NCBI Taxonomy" id="1586634"/>
    <lineage>
        <taxon>Eukaryota</taxon>
        <taxon>Metazoa</taxon>
        <taxon>Ecdysozoa</taxon>
        <taxon>Arthropoda</taxon>
        <taxon>Hexapoda</taxon>
        <taxon>Insecta</taxon>
        <taxon>Pterygota</taxon>
        <taxon>Neoptera</taxon>
        <taxon>Endopterygota</taxon>
        <taxon>Coleoptera</taxon>
        <taxon>Polyphaga</taxon>
        <taxon>Cucujiformia</taxon>
        <taxon>Chrysomeloidea</taxon>
        <taxon>Cerambycidae</taxon>
        <taxon>Lepturinae</taxon>
        <taxon>Rhagiini</taxon>
        <taxon>Rhamnusium</taxon>
    </lineage>
</organism>
<keyword evidence="6 9" id="KW-0067">ATP-binding</keyword>
<name>A0AAV8WQJ9_9CUCU</name>
<feature type="compositionally biased region" description="Basic and acidic residues" evidence="10">
    <location>
        <begin position="729"/>
        <end position="740"/>
    </location>
</feature>
<evidence type="ECO:0000256" key="6">
    <source>
        <dbReference type="ARBA" id="ARBA00022840"/>
    </source>
</evidence>
<proteinExistence type="inferred from homology"/>
<evidence type="ECO:0000256" key="2">
    <source>
        <dbReference type="ARBA" id="ARBA00022490"/>
    </source>
</evidence>
<evidence type="ECO:0000256" key="5">
    <source>
        <dbReference type="ARBA" id="ARBA00022777"/>
    </source>
</evidence>
<evidence type="ECO:0000256" key="9">
    <source>
        <dbReference type="RuleBase" id="RU365032"/>
    </source>
</evidence>
<dbReference type="Proteomes" id="UP001162156">
    <property type="component" value="Unassembled WGS sequence"/>
</dbReference>
<dbReference type="GO" id="GO:0032958">
    <property type="term" value="P:inositol phosphate biosynthetic process"/>
    <property type="evidence" value="ECO:0007669"/>
    <property type="project" value="TreeGrafter"/>
</dbReference>
<keyword evidence="4 9" id="KW-0547">Nucleotide-binding</keyword>
<gene>
    <name evidence="11" type="ORF">NQ314_018820</name>
</gene>
<keyword evidence="3 9" id="KW-0808">Transferase</keyword>
<comment type="caution">
    <text evidence="11">The sequence shown here is derived from an EMBL/GenBank/DDBJ whole genome shotgun (WGS) entry which is preliminary data.</text>
</comment>
<comment type="catalytic activity">
    <reaction evidence="7">
        <text>5-diphospho-1D-myo-inositol 1,2,3,4,6-pentakisphosphate + ATP + H(+) = 1,5-bis(diphospho)-1D-myo-inositol 2,3,4,6-tetrakisphosphate + ADP</text>
        <dbReference type="Rhea" id="RHEA:10276"/>
        <dbReference type="ChEBI" id="CHEBI:15378"/>
        <dbReference type="ChEBI" id="CHEBI:30616"/>
        <dbReference type="ChEBI" id="CHEBI:58628"/>
        <dbReference type="ChEBI" id="CHEBI:77983"/>
        <dbReference type="ChEBI" id="CHEBI:456216"/>
        <dbReference type="EC" id="2.7.4.24"/>
    </reaction>
    <physiologicalReaction direction="left-to-right" evidence="7">
        <dbReference type="Rhea" id="RHEA:10277"/>
    </physiologicalReaction>
</comment>
<evidence type="ECO:0000256" key="8">
    <source>
        <dbReference type="ARBA" id="ARBA00034629"/>
    </source>
</evidence>
<dbReference type="EC" id="2.7.4.24" evidence="9"/>
<dbReference type="GO" id="GO:0005524">
    <property type="term" value="F:ATP binding"/>
    <property type="evidence" value="ECO:0007669"/>
    <property type="project" value="UniProtKB-KW"/>
</dbReference>
<protein>
    <recommendedName>
        <fullName evidence="9">Inositol hexakisphosphate and diphosphoinositol-pentakisphosphate kinase</fullName>
        <ecNumber evidence="9">2.7.4.24</ecNumber>
    </recommendedName>
</protein>
<reference evidence="11" key="1">
    <citation type="journal article" date="2023" name="Insect Mol. Biol.">
        <title>Genome sequencing provides insights into the evolution of gene families encoding plant cell wall-degrading enzymes in longhorned beetles.</title>
        <authorList>
            <person name="Shin N.R."/>
            <person name="Okamura Y."/>
            <person name="Kirsch R."/>
            <person name="Pauchet Y."/>
        </authorList>
    </citation>
    <scope>NUCLEOTIDE SEQUENCE</scope>
    <source>
        <strain evidence="11">RBIC_L_NR</strain>
    </source>
</reference>
<dbReference type="Gene3D" id="3.40.50.1240">
    <property type="entry name" value="Phosphoglycerate mutase-like"/>
    <property type="match status" value="1"/>
</dbReference>
<dbReference type="SUPFAM" id="SSF53254">
    <property type="entry name" value="Phosphoglycerate mutase-like"/>
    <property type="match status" value="1"/>
</dbReference>
<feature type="region of interest" description="Disordered" evidence="10">
    <location>
        <begin position="649"/>
        <end position="674"/>
    </location>
</feature>
<dbReference type="PANTHER" id="PTHR12750">
    <property type="entry name" value="DIPHOSPHOINOSITOL PENTAKISPHOSPHATE KINASE"/>
    <property type="match status" value="1"/>
</dbReference>
<dbReference type="GO" id="GO:0005829">
    <property type="term" value="C:cytosol"/>
    <property type="evidence" value="ECO:0007669"/>
    <property type="project" value="UniProtKB-SubCell"/>
</dbReference>
<dbReference type="InterPro" id="IPR037446">
    <property type="entry name" value="His_Pase_VIP1"/>
</dbReference>
<feature type="non-terminal residue" evidence="11">
    <location>
        <position position="1"/>
    </location>
</feature>
<evidence type="ECO:0000256" key="10">
    <source>
        <dbReference type="SAM" id="MobiDB-lite"/>
    </source>
</evidence>
<keyword evidence="2 9" id="KW-0963">Cytoplasm</keyword>
<feature type="region of interest" description="Disordered" evidence="10">
    <location>
        <begin position="710"/>
        <end position="760"/>
    </location>
</feature>
<dbReference type="AlphaFoldDB" id="A0AAV8WQJ9"/>
<keyword evidence="12" id="KW-1185">Reference proteome</keyword>
<comment type="function">
    <text evidence="9">Bifunctional inositol kinase that acts in concert with the IP6K kinases to synthesize the diphosphate group-containing inositol pyrophosphates diphosphoinositol pentakisphosphate, PP-InsP5, and bis-diphosphoinositol tetrakisphosphate, (PP)2-InsP4. PP-InsP5 and (PP)2-InsP4, also respectively called InsP7 and InsP8, may regulate a variety of cellular processes, including apoptosis, vesicle trafficking, cytoskeletal dynamics, and exocytosis. Phosphorylates inositol hexakisphosphate (InsP6).</text>
</comment>
<dbReference type="InterPro" id="IPR000560">
    <property type="entry name" value="His_Pase_clade-2"/>
</dbReference>
<evidence type="ECO:0000256" key="3">
    <source>
        <dbReference type="ARBA" id="ARBA00022679"/>
    </source>
</evidence>
<feature type="region of interest" description="Disordered" evidence="10">
    <location>
        <begin position="596"/>
        <end position="632"/>
    </location>
</feature>
<dbReference type="InterPro" id="IPR029033">
    <property type="entry name" value="His_PPase_superfam"/>
</dbReference>
<dbReference type="PANTHER" id="PTHR12750:SF9">
    <property type="entry name" value="INOSITOL HEXAKISPHOSPHATE AND DIPHOSPHOINOSITOL-PENTAKISPHOSPHATE KINASE"/>
    <property type="match status" value="1"/>
</dbReference>